<dbReference type="InterPro" id="IPR050834">
    <property type="entry name" value="Glycosyltransf_2"/>
</dbReference>
<gene>
    <name evidence="2" type="ORF">DM867_06185</name>
</gene>
<evidence type="ECO:0000313" key="2">
    <source>
        <dbReference type="EMBL" id="KAB7514701.1"/>
    </source>
</evidence>
<dbReference type="CDD" id="cd00761">
    <property type="entry name" value="Glyco_tranf_GTA_type"/>
    <property type="match status" value="1"/>
</dbReference>
<comment type="caution">
    <text evidence="2">The sequence shown here is derived from an EMBL/GenBank/DDBJ whole genome shotgun (WGS) entry which is preliminary data.</text>
</comment>
<organism evidence="2 3">
    <name type="scientific">Halosegnis rubeus</name>
    <dbReference type="NCBI Taxonomy" id="2212850"/>
    <lineage>
        <taxon>Archaea</taxon>
        <taxon>Methanobacteriati</taxon>
        <taxon>Methanobacteriota</taxon>
        <taxon>Stenosarchaea group</taxon>
        <taxon>Halobacteria</taxon>
        <taxon>Halobacteriales</taxon>
        <taxon>Natronomonadaceae</taxon>
        <taxon>Halosegnis</taxon>
    </lineage>
</organism>
<keyword evidence="2" id="KW-0808">Transferase</keyword>
<accession>A0A5N5UA17</accession>
<reference evidence="2 3" key="1">
    <citation type="submission" date="2019-10" db="EMBL/GenBank/DDBJ databases">
        <title>Unraveling microbial dark matter from salterns through culturing: the case of the genus Halosegnis.</title>
        <authorList>
            <person name="Duran-Viseras A."/>
            <person name="Andrei A.-S."/>
            <person name="Vera-Gargallo B."/>
            <person name="Ghai R."/>
            <person name="Sanchez-Porro C."/>
            <person name="Ventosa A."/>
        </authorList>
    </citation>
    <scope>NUCLEOTIDE SEQUENCE [LARGE SCALE GENOMIC DNA]</scope>
    <source>
        <strain evidence="2 3">F18-79</strain>
    </source>
</reference>
<dbReference type="Pfam" id="PF00535">
    <property type="entry name" value="Glycos_transf_2"/>
    <property type="match status" value="1"/>
</dbReference>
<sequence length="292" mass="32367">MAPLVSVVIPTHYRNGRLADAIESVRTQTYPDVECVVVDDSGEGHAAPVADHPEVTYLALDENRGGNPARTVGIERAEGEYVHLLDDDDRLHPDRIERGMESLRERDASVGFCGFRFENGDERYPRERGEMLETALAFAASPCLTSTLLVEGELLRSLLPLADRPGGDDLGLIIELAQRTRFDAVDELLVTRAVEPDSRGKSMGLIEGRRDIIDEYDSLYEEHPAARKRAVADTARKAGEQLLRSGERRAALGEFWRAFRTQPTPARAVPLASALGGWRVYRASKHLSVRLP</sequence>
<feature type="domain" description="Glycosyltransferase 2-like" evidence="1">
    <location>
        <begin position="6"/>
        <end position="128"/>
    </location>
</feature>
<proteinExistence type="predicted"/>
<dbReference type="RefSeq" id="WP_152133943.1">
    <property type="nucleotide sequence ID" value="NZ_QKKZ01000002.1"/>
</dbReference>
<dbReference type="AlphaFoldDB" id="A0A5N5UA17"/>
<dbReference type="EMBL" id="QKKZ01000002">
    <property type="protein sequence ID" value="KAB7514701.1"/>
    <property type="molecule type" value="Genomic_DNA"/>
</dbReference>
<keyword evidence="3" id="KW-1185">Reference proteome</keyword>
<name>A0A5N5UA17_9EURY</name>
<dbReference type="PANTHER" id="PTHR43685">
    <property type="entry name" value="GLYCOSYLTRANSFERASE"/>
    <property type="match status" value="1"/>
</dbReference>
<dbReference type="GO" id="GO:0016740">
    <property type="term" value="F:transferase activity"/>
    <property type="evidence" value="ECO:0007669"/>
    <property type="project" value="UniProtKB-KW"/>
</dbReference>
<dbReference type="PANTHER" id="PTHR43685:SF2">
    <property type="entry name" value="GLYCOSYLTRANSFERASE 2-LIKE DOMAIN-CONTAINING PROTEIN"/>
    <property type="match status" value="1"/>
</dbReference>
<dbReference type="Proteomes" id="UP000326865">
    <property type="component" value="Unassembled WGS sequence"/>
</dbReference>
<dbReference type="Gene3D" id="3.90.550.10">
    <property type="entry name" value="Spore Coat Polysaccharide Biosynthesis Protein SpsA, Chain A"/>
    <property type="match status" value="1"/>
</dbReference>
<dbReference type="InterPro" id="IPR029044">
    <property type="entry name" value="Nucleotide-diphossugar_trans"/>
</dbReference>
<evidence type="ECO:0000313" key="3">
    <source>
        <dbReference type="Proteomes" id="UP000326865"/>
    </source>
</evidence>
<dbReference type="SUPFAM" id="SSF53448">
    <property type="entry name" value="Nucleotide-diphospho-sugar transferases"/>
    <property type="match status" value="1"/>
</dbReference>
<evidence type="ECO:0000259" key="1">
    <source>
        <dbReference type="Pfam" id="PF00535"/>
    </source>
</evidence>
<protein>
    <submittedName>
        <fullName evidence="2">Glycosyltransferase</fullName>
    </submittedName>
</protein>
<dbReference type="InterPro" id="IPR001173">
    <property type="entry name" value="Glyco_trans_2-like"/>
</dbReference>